<dbReference type="PIRSF" id="PIRSF014899">
    <property type="entry name" value="UCP014899"/>
    <property type="match status" value="1"/>
</dbReference>
<accession>E6UGF8</accession>
<dbReference type="EMBL" id="CP002403">
    <property type="protein sequence ID" value="ADU21996.1"/>
    <property type="molecule type" value="Genomic_DNA"/>
</dbReference>
<feature type="domain" description="Microbial-type PARG catalytic" evidence="1">
    <location>
        <begin position="7"/>
        <end position="151"/>
    </location>
</feature>
<evidence type="ECO:0000313" key="2">
    <source>
        <dbReference type="EMBL" id="ADU21996.1"/>
    </source>
</evidence>
<organism evidence="2 3">
    <name type="scientific">Ruminococcus albus (strain ATCC 27210 / DSM 20455 / JCM 14654 / NCDO 2250 / 7)</name>
    <dbReference type="NCBI Taxonomy" id="697329"/>
    <lineage>
        <taxon>Bacteria</taxon>
        <taxon>Bacillati</taxon>
        <taxon>Bacillota</taxon>
        <taxon>Clostridia</taxon>
        <taxon>Eubacteriales</taxon>
        <taxon>Oscillospiraceae</taxon>
        <taxon>Ruminococcus</taxon>
    </lineage>
</organism>
<dbReference type="Gene3D" id="3.40.220.10">
    <property type="entry name" value="Leucine Aminopeptidase, subunit E, domain 1"/>
    <property type="match status" value="1"/>
</dbReference>
<dbReference type="AlphaFoldDB" id="E6UGF8"/>
<dbReference type="NCBIfam" id="TIGR02452">
    <property type="entry name" value="TIGR02452 family protein"/>
    <property type="match status" value="1"/>
</dbReference>
<protein>
    <recommendedName>
        <fullName evidence="1">Microbial-type PARG catalytic domain-containing protein</fullName>
    </recommendedName>
</protein>
<dbReference type="PANTHER" id="PTHR35596:SF1">
    <property type="entry name" value="MICROBIAL-TYPE PARG CATALYTIC DOMAIN-CONTAINING PROTEIN"/>
    <property type="match status" value="1"/>
</dbReference>
<dbReference type="InterPro" id="IPR043472">
    <property type="entry name" value="Macro_dom-like"/>
</dbReference>
<gene>
    <name evidence="2" type="ordered locus">Rumal_1495</name>
</gene>
<dbReference type="KEGG" id="ral:Rumal_1495"/>
<dbReference type="Pfam" id="PF10021">
    <property type="entry name" value="PARG_cat_microb"/>
    <property type="match status" value="1"/>
</dbReference>
<dbReference type="InterPro" id="IPR012664">
    <property type="entry name" value="CHP02452"/>
</dbReference>
<sequence length="267" mass="29713">MNYIAIANETIRITDEHKYTAEGRTIDLPKNDMSAVEVITPAIGKDMLAMDISEYFTGGSCVTEVTCEDSFQAARRLKEPMVMNFANAHKPGGGFRHGAHAQEESLCRCSTLYRSITSAAATEMYLFNNTHLSRTESDYMLFSPEVWVFRDSDMKLLPTPFRVSVITVPAPNRRGAALIASEKLIEETMTRRIRIMLHTAASHGCRELVLGAWGCGAFGNPPEKVSGYFQNVLKDDGYEKCFTHIVFAVYGKPDGRNITAFKNTFGV</sequence>
<evidence type="ECO:0000313" key="3">
    <source>
        <dbReference type="Proteomes" id="UP000006919"/>
    </source>
</evidence>
<evidence type="ECO:0000259" key="1">
    <source>
        <dbReference type="Pfam" id="PF10021"/>
    </source>
</evidence>
<name>E6UGF8_RUMA7</name>
<dbReference type="PANTHER" id="PTHR35596">
    <property type="entry name" value="DUF2263 DOMAIN-CONTAINING PROTEIN"/>
    <property type="match status" value="1"/>
</dbReference>
<dbReference type="Proteomes" id="UP000006919">
    <property type="component" value="Chromosome"/>
</dbReference>
<dbReference type="RefSeq" id="WP_013498161.1">
    <property type="nucleotide sequence ID" value="NC_014833.1"/>
</dbReference>
<dbReference type="eggNOG" id="COG4295">
    <property type="taxonomic scope" value="Bacteria"/>
</dbReference>
<dbReference type="HOGENOM" id="CLU_024412_4_1_9"/>
<reference evidence="2 3" key="1">
    <citation type="journal article" date="2011" name="J. Bacteriol.">
        <title>Complete genome of the cellulolytic ruminal bacterium Ruminococcus albus 7.</title>
        <authorList>
            <person name="Suen G."/>
            <person name="Stevenson D.M."/>
            <person name="Bruce D.C."/>
            <person name="Chertkov O."/>
            <person name="Copeland A."/>
            <person name="Cheng J.F."/>
            <person name="Detter C."/>
            <person name="Detter J.C."/>
            <person name="Goodwin L.A."/>
            <person name="Han C.S."/>
            <person name="Hauser L.J."/>
            <person name="Ivanova N.N."/>
            <person name="Kyrpides N.C."/>
            <person name="Land M.L."/>
            <person name="Lapidus A."/>
            <person name="Lucas S."/>
            <person name="Ovchinnikova G."/>
            <person name="Pitluck S."/>
            <person name="Tapia R."/>
            <person name="Woyke T."/>
            <person name="Boyum J."/>
            <person name="Mead D."/>
            <person name="Weimer P.J."/>
        </authorList>
    </citation>
    <scope>NUCLEOTIDE SEQUENCE [LARGE SCALE GENOMIC DNA]</scope>
    <source>
        <strain evidence="3">ATCC 27210 / DSM 20455 / JCM 14654 / NCDO 2250 / 7</strain>
    </source>
</reference>
<dbReference type="SUPFAM" id="SSF52949">
    <property type="entry name" value="Macro domain-like"/>
    <property type="match status" value="1"/>
</dbReference>
<dbReference type="InterPro" id="IPR019261">
    <property type="entry name" value="PARG_cat_microbial"/>
</dbReference>
<dbReference type="STRING" id="697329.Rumal_1495"/>
<dbReference type="OrthoDB" id="9806181at2"/>
<proteinExistence type="predicted"/>